<dbReference type="RefSeq" id="WP_233717770.1">
    <property type="nucleotide sequence ID" value="NZ_JAJUWU010000003.1"/>
</dbReference>
<evidence type="ECO:0000259" key="1">
    <source>
        <dbReference type="PROSITE" id="PS51186"/>
    </source>
</evidence>
<evidence type="ECO:0000313" key="2">
    <source>
        <dbReference type="EMBL" id="MCE7027090.1"/>
    </source>
</evidence>
<dbReference type="SUPFAM" id="SSF55729">
    <property type="entry name" value="Acyl-CoA N-acyltransferases (Nat)"/>
    <property type="match status" value="1"/>
</dbReference>
<dbReference type="AlphaFoldDB" id="A0A9X1NWK9"/>
<accession>A0A9X1NWK9</accession>
<keyword evidence="3" id="KW-1185">Reference proteome</keyword>
<gene>
    <name evidence="2" type="ORF">LZD57_03725</name>
</gene>
<feature type="domain" description="N-acetyltransferase" evidence="1">
    <location>
        <begin position="1"/>
        <end position="156"/>
    </location>
</feature>
<comment type="caution">
    <text evidence="2">The sequence shown here is derived from an EMBL/GenBank/DDBJ whole genome shotgun (WGS) entry which is preliminary data.</text>
</comment>
<proteinExistence type="predicted"/>
<protein>
    <submittedName>
        <fullName evidence="2">GNAT family N-acetyltransferase</fullName>
    </submittedName>
</protein>
<dbReference type="Proteomes" id="UP001139035">
    <property type="component" value="Unassembled WGS sequence"/>
</dbReference>
<organism evidence="2 3">
    <name type="scientific">Jiella avicenniae</name>
    <dbReference type="NCBI Taxonomy" id="2907202"/>
    <lineage>
        <taxon>Bacteria</taxon>
        <taxon>Pseudomonadati</taxon>
        <taxon>Pseudomonadota</taxon>
        <taxon>Alphaproteobacteria</taxon>
        <taxon>Hyphomicrobiales</taxon>
        <taxon>Aurantimonadaceae</taxon>
        <taxon>Jiella</taxon>
    </lineage>
</organism>
<dbReference type="PROSITE" id="PS51186">
    <property type="entry name" value="GNAT"/>
    <property type="match status" value="1"/>
</dbReference>
<dbReference type="EMBL" id="JAJUWU010000003">
    <property type="protein sequence ID" value="MCE7027090.1"/>
    <property type="molecule type" value="Genomic_DNA"/>
</dbReference>
<dbReference type="Pfam" id="PF00583">
    <property type="entry name" value="Acetyltransf_1"/>
    <property type="match status" value="1"/>
</dbReference>
<dbReference type="Gene3D" id="3.40.630.30">
    <property type="match status" value="1"/>
</dbReference>
<evidence type="ECO:0000313" key="3">
    <source>
        <dbReference type="Proteomes" id="UP001139035"/>
    </source>
</evidence>
<sequence>MHIADLAAVMQLAGRIHPGLPEDEAVFAERLELFPKGCRVLVCGEGIAGYALAHPIHYPHPPSLDTLVGAIPPDADAFYIHDVAIAPEARGRGHAEAVVAALLEIADGFPRACLVSVYGTAAFWQRFGFVATDGEVSAEKLAGYGDDARFMVRLTQD</sequence>
<dbReference type="CDD" id="cd04301">
    <property type="entry name" value="NAT_SF"/>
    <property type="match status" value="1"/>
</dbReference>
<name>A0A9X1NWK9_9HYPH</name>
<reference evidence="2" key="1">
    <citation type="submission" date="2022-01" db="EMBL/GenBank/DDBJ databases">
        <title>Jiella avicenniae sp. nov., a novel endophytic bacterium isolated from bark of Avicennia marina.</title>
        <authorList>
            <person name="Tuo L."/>
        </authorList>
    </citation>
    <scope>NUCLEOTIDE SEQUENCE</scope>
    <source>
        <strain evidence="2">CBK1P-4</strain>
    </source>
</reference>
<dbReference type="InterPro" id="IPR000182">
    <property type="entry name" value="GNAT_dom"/>
</dbReference>
<dbReference type="InterPro" id="IPR016181">
    <property type="entry name" value="Acyl_CoA_acyltransferase"/>
</dbReference>
<dbReference type="GO" id="GO:0016747">
    <property type="term" value="F:acyltransferase activity, transferring groups other than amino-acyl groups"/>
    <property type="evidence" value="ECO:0007669"/>
    <property type="project" value="InterPro"/>
</dbReference>